<dbReference type="GO" id="GO:0000045">
    <property type="term" value="P:autophagosome assembly"/>
    <property type="evidence" value="ECO:0000318"/>
    <property type="project" value="GO_Central"/>
</dbReference>
<evidence type="ECO:0000313" key="5">
    <source>
        <dbReference type="Proteomes" id="UP000001593"/>
    </source>
</evidence>
<dbReference type="EMBL" id="DS469667">
    <property type="protein sequence ID" value="EDO36555.1"/>
    <property type="molecule type" value="Genomic_DNA"/>
</dbReference>
<dbReference type="GO" id="GO:0097632">
    <property type="term" value="C:extrinsic component of phagophore assembly site membrane"/>
    <property type="evidence" value="ECO:0000318"/>
    <property type="project" value="GO_Central"/>
</dbReference>
<dbReference type="InterPro" id="IPR018791">
    <property type="entry name" value="UV_resistance/autophagy_Atg14"/>
</dbReference>
<protein>
    <recommendedName>
        <fullName evidence="6">Beclin 1-associated autophagy-related key regulator</fullName>
    </recommendedName>
</protein>
<dbReference type="GO" id="GO:0035014">
    <property type="term" value="F:phosphatidylinositol 3-kinase regulator activity"/>
    <property type="evidence" value="ECO:0000318"/>
    <property type="project" value="GO_Central"/>
</dbReference>
<dbReference type="InParanoid" id="A7SI99"/>
<dbReference type="GO" id="GO:0009267">
    <property type="term" value="P:cellular response to starvation"/>
    <property type="evidence" value="ECO:0000318"/>
    <property type="project" value="GO_Central"/>
</dbReference>
<dbReference type="GO" id="GO:0016240">
    <property type="term" value="P:autophagosome membrane docking"/>
    <property type="evidence" value="ECO:0000318"/>
    <property type="project" value="GO_Central"/>
</dbReference>
<keyword evidence="5" id="KW-1185">Reference proteome</keyword>
<dbReference type="AlphaFoldDB" id="A7SI99"/>
<gene>
    <name evidence="4" type="ORF">NEMVEDRAFT_v1g245460</name>
</gene>
<dbReference type="GO" id="GO:0005776">
    <property type="term" value="C:autophagosome"/>
    <property type="evidence" value="ECO:0000318"/>
    <property type="project" value="GO_Central"/>
</dbReference>
<dbReference type="GO" id="GO:0035032">
    <property type="term" value="C:phosphatidylinositol 3-kinase complex, class III"/>
    <property type="evidence" value="ECO:0000318"/>
    <property type="project" value="GO_Central"/>
</dbReference>
<dbReference type="PANTHER" id="PTHR13664:SF0">
    <property type="entry name" value="BECLIN 1-ASSOCIATED AUTOPHAGY-RELATED KEY REGULATOR"/>
    <property type="match status" value="1"/>
</dbReference>
<accession>A7SI99</accession>
<name>A7SI99_NEMVE</name>
<dbReference type="OrthoDB" id="16772at2759"/>
<dbReference type="GO" id="GO:0097629">
    <property type="term" value="C:extrinsic component of omegasome membrane"/>
    <property type="evidence" value="ECO:0000318"/>
    <property type="project" value="GO_Central"/>
</dbReference>
<evidence type="ECO:0008006" key="6">
    <source>
        <dbReference type="Google" id="ProtNLM"/>
    </source>
</evidence>
<reference evidence="4 5" key="1">
    <citation type="journal article" date="2007" name="Science">
        <title>Sea anemone genome reveals ancestral eumetazoan gene repertoire and genomic organization.</title>
        <authorList>
            <person name="Putnam N.H."/>
            <person name="Srivastava M."/>
            <person name="Hellsten U."/>
            <person name="Dirks B."/>
            <person name="Chapman J."/>
            <person name="Salamov A."/>
            <person name="Terry A."/>
            <person name="Shapiro H."/>
            <person name="Lindquist E."/>
            <person name="Kapitonov V.V."/>
            <person name="Jurka J."/>
            <person name="Genikhovich G."/>
            <person name="Grigoriev I.V."/>
            <person name="Lucas S.M."/>
            <person name="Steele R.E."/>
            <person name="Finnerty J.R."/>
            <person name="Technau U."/>
            <person name="Martindale M.Q."/>
            <person name="Rokhsar D.S."/>
        </authorList>
    </citation>
    <scope>NUCLEOTIDE SEQUENCE [LARGE SCALE GENOMIC DNA]</scope>
    <source>
        <strain evidence="5">CH2 X CH6</strain>
    </source>
</reference>
<dbReference type="eggNOG" id="KOG4398">
    <property type="taxonomic scope" value="Eukaryota"/>
</dbReference>
<dbReference type="GO" id="GO:0043495">
    <property type="term" value="F:protein-membrane adaptor activity"/>
    <property type="evidence" value="ECO:0000318"/>
    <property type="project" value="GO_Central"/>
</dbReference>
<feature type="compositionally biased region" description="Low complexity" evidence="3">
    <location>
        <begin position="425"/>
        <end position="439"/>
    </location>
</feature>
<dbReference type="PANTHER" id="PTHR13664">
    <property type="entry name" value="BECLIN 1-ASSOCIATED AUTOPHAGY-RELATED KEY REGULATOR"/>
    <property type="match status" value="1"/>
</dbReference>
<proteinExistence type="predicted"/>
<keyword evidence="1 2" id="KW-0175">Coiled coil</keyword>
<feature type="region of interest" description="Disordered" evidence="3">
    <location>
        <begin position="364"/>
        <end position="455"/>
    </location>
</feature>
<dbReference type="OMA" id="DLGRYGH"/>
<evidence type="ECO:0000256" key="1">
    <source>
        <dbReference type="ARBA" id="ARBA00023054"/>
    </source>
</evidence>
<evidence type="ECO:0000256" key="2">
    <source>
        <dbReference type="SAM" id="Coils"/>
    </source>
</evidence>
<dbReference type="STRING" id="45351.A7SI99"/>
<feature type="compositionally biased region" description="Acidic residues" evidence="3">
    <location>
        <begin position="387"/>
        <end position="401"/>
    </location>
</feature>
<organism evidence="4 5">
    <name type="scientific">Nematostella vectensis</name>
    <name type="common">Starlet sea anemone</name>
    <dbReference type="NCBI Taxonomy" id="45351"/>
    <lineage>
        <taxon>Eukaryota</taxon>
        <taxon>Metazoa</taxon>
        <taxon>Cnidaria</taxon>
        <taxon>Anthozoa</taxon>
        <taxon>Hexacorallia</taxon>
        <taxon>Actiniaria</taxon>
        <taxon>Edwardsiidae</taxon>
        <taxon>Nematostella</taxon>
    </lineage>
</organism>
<dbReference type="GO" id="GO:0000423">
    <property type="term" value="P:mitophagy"/>
    <property type="evidence" value="ECO:0000318"/>
    <property type="project" value="GO_Central"/>
</dbReference>
<evidence type="ECO:0000313" key="4">
    <source>
        <dbReference type="EMBL" id="EDO36555.1"/>
    </source>
</evidence>
<sequence>MTCPLCLRRSKYLTCCSCLRSGSVTHTGKRPESYCEKVKRLADLKHVKEAFQKRVTEEIANRQAVQQLNDAVILKREKISCIQSVIRLIQQHTSQDQQSLDSIRKSNAVKKVKLKSNADEIKTLLEVKKKHLATLSKRMRDLKSLQNELGQVRQRSMALVQKYLFPIQAIPVYPVMGTPPPPQHTPESLDLSRELSFEDQADASVESALAEATQTSYVQGKWVNETATLELSIIDSSLPWSGDYSAYRHWVKAHKNGSKGPDDDVGLRNPAYTISSALTHAAQLLELLASLLDVNLPSKLSYSEFCQNEMGRKEFQSALSRLNTNVLHLCFTQHVDPTLLHPHRTLNNLYALINTTCTGRGGPFEYHPELLSTDNESAEDRPSDFESSSEEDGDSDTEADWETLPKNVEIPDTPPFGGTNTSFTESITSRSMTSHSTSSSEHETDARQNETSMSLVSSAVSALWNWKNNRD</sequence>
<dbReference type="HOGENOM" id="CLU_046719_1_0_1"/>
<dbReference type="Pfam" id="PF10186">
    <property type="entry name" value="ATG14"/>
    <property type="match status" value="1"/>
</dbReference>
<feature type="coiled-coil region" evidence="2">
    <location>
        <begin position="135"/>
        <end position="162"/>
    </location>
</feature>
<evidence type="ECO:0000256" key="3">
    <source>
        <dbReference type="SAM" id="MobiDB-lite"/>
    </source>
</evidence>
<dbReference type="PhylomeDB" id="A7SI99"/>
<dbReference type="Proteomes" id="UP000001593">
    <property type="component" value="Unassembled WGS sequence"/>
</dbReference>
<dbReference type="KEGG" id="nve:5508003"/>